<dbReference type="GO" id="GO:0016779">
    <property type="term" value="F:nucleotidyltransferase activity"/>
    <property type="evidence" value="ECO:0007669"/>
    <property type="project" value="UniProtKB-KW"/>
</dbReference>
<gene>
    <name evidence="7" type="ORF">DB30_00434</name>
</gene>
<keyword evidence="2" id="KW-0479">Metal-binding</keyword>
<evidence type="ECO:0000256" key="2">
    <source>
        <dbReference type="ARBA" id="ARBA00022723"/>
    </source>
</evidence>
<sequence>MSGETSEDATRLPAAVVQAIYRHARATFPNECCGFVIGSGEDAQLIECENMQDRYHAVDPATYPRTAATAYTFGGKHLRMLADSLDSDRPATIVYHSHPRVGAYFSAEDTRAALSAGWPVDYLVVDCQDDEIREALLFRKHATDPAFVEIARFDGAKI</sequence>
<keyword evidence="7" id="KW-0808">Transferase</keyword>
<dbReference type="PANTHER" id="PTHR34858:SF1">
    <property type="entry name" value="CYSO-CYSTEINE PEPTIDASE"/>
    <property type="match status" value="1"/>
</dbReference>
<keyword evidence="4" id="KW-0862">Zinc</keyword>
<keyword evidence="7" id="KW-0548">Nucleotidyltransferase</keyword>
<dbReference type="Proteomes" id="UP000031599">
    <property type="component" value="Unassembled WGS sequence"/>
</dbReference>
<dbReference type="SUPFAM" id="SSF102712">
    <property type="entry name" value="JAB1/MPN domain"/>
    <property type="match status" value="1"/>
</dbReference>
<dbReference type="Pfam" id="PF14464">
    <property type="entry name" value="Prok-JAB"/>
    <property type="match status" value="1"/>
</dbReference>
<dbReference type="PANTHER" id="PTHR34858">
    <property type="entry name" value="CYSO-CYSTEINE PEPTIDASE"/>
    <property type="match status" value="1"/>
</dbReference>
<organism evidence="7 8">
    <name type="scientific">Enhygromyxa salina</name>
    <dbReference type="NCBI Taxonomy" id="215803"/>
    <lineage>
        <taxon>Bacteria</taxon>
        <taxon>Pseudomonadati</taxon>
        <taxon>Myxococcota</taxon>
        <taxon>Polyangia</taxon>
        <taxon>Nannocystales</taxon>
        <taxon>Nannocystaceae</taxon>
        <taxon>Enhygromyxa</taxon>
    </lineage>
</organism>
<dbReference type="GO" id="GO:0008235">
    <property type="term" value="F:metalloexopeptidase activity"/>
    <property type="evidence" value="ECO:0007669"/>
    <property type="project" value="TreeGrafter"/>
</dbReference>
<dbReference type="Gene3D" id="3.40.140.10">
    <property type="entry name" value="Cytidine Deaminase, domain 2"/>
    <property type="match status" value="1"/>
</dbReference>
<dbReference type="GO" id="GO:0006508">
    <property type="term" value="P:proteolysis"/>
    <property type="evidence" value="ECO:0007669"/>
    <property type="project" value="UniProtKB-KW"/>
</dbReference>
<dbReference type="GO" id="GO:0008270">
    <property type="term" value="F:zinc ion binding"/>
    <property type="evidence" value="ECO:0007669"/>
    <property type="project" value="TreeGrafter"/>
</dbReference>
<keyword evidence="3" id="KW-0378">Hydrolase</keyword>
<reference evidence="7 8" key="1">
    <citation type="submission" date="2014-12" db="EMBL/GenBank/DDBJ databases">
        <title>Genome assembly of Enhygromyxa salina DSM 15201.</title>
        <authorList>
            <person name="Sharma G."/>
            <person name="Subramanian S."/>
        </authorList>
    </citation>
    <scope>NUCLEOTIDE SEQUENCE [LARGE SCALE GENOMIC DNA]</scope>
    <source>
        <strain evidence="7 8">DSM 15201</strain>
    </source>
</reference>
<dbReference type="EMBL" id="JMCC02000104">
    <property type="protein sequence ID" value="KIG13211.1"/>
    <property type="molecule type" value="Genomic_DNA"/>
</dbReference>
<accession>A0A0C2CPX3</accession>
<dbReference type="InterPro" id="IPR028090">
    <property type="entry name" value="JAB_dom_prok"/>
</dbReference>
<evidence type="ECO:0000313" key="7">
    <source>
        <dbReference type="EMBL" id="KIG13211.1"/>
    </source>
</evidence>
<dbReference type="AlphaFoldDB" id="A0A0C2CPX3"/>
<evidence type="ECO:0000256" key="3">
    <source>
        <dbReference type="ARBA" id="ARBA00022801"/>
    </source>
</evidence>
<evidence type="ECO:0000256" key="1">
    <source>
        <dbReference type="ARBA" id="ARBA00022670"/>
    </source>
</evidence>
<evidence type="ECO:0000313" key="8">
    <source>
        <dbReference type="Proteomes" id="UP000031599"/>
    </source>
</evidence>
<protein>
    <submittedName>
        <fullName evidence="7">Sulfur carrier protein adenylyltransferase ThiF</fullName>
    </submittedName>
</protein>
<keyword evidence="5" id="KW-0482">Metalloprotease</keyword>
<dbReference type="InterPro" id="IPR051929">
    <property type="entry name" value="VirAsm_ModProt"/>
</dbReference>
<evidence type="ECO:0000259" key="6">
    <source>
        <dbReference type="Pfam" id="PF14464"/>
    </source>
</evidence>
<comment type="caution">
    <text evidence="7">The sequence shown here is derived from an EMBL/GenBank/DDBJ whole genome shotgun (WGS) entry which is preliminary data.</text>
</comment>
<proteinExistence type="predicted"/>
<evidence type="ECO:0000256" key="4">
    <source>
        <dbReference type="ARBA" id="ARBA00022833"/>
    </source>
</evidence>
<evidence type="ECO:0000256" key="5">
    <source>
        <dbReference type="ARBA" id="ARBA00023049"/>
    </source>
</evidence>
<feature type="domain" description="JAB" evidence="6">
    <location>
        <begin position="13"/>
        <end position="132"/>
    </location>
</feature>
<name>A0A0C2CPX3_9BACT</name>
<keyword evidence="1" id="KW-0645">Protease</keyword>
<dbReference type="RefSeq" id="WP_052556133.1">
    <property type="nucleotide sequence ID" value="NZ_JMCC02000104.1"/>
</dbReference>